<feature type="compositionally biased region" description="Acidic residues" evidence="1">
    <location>
        <begin position="338"/>
        <end position="351"/>
    </location>
</feature>
<dbReference type="Proteomes" id="UP001309876">
    <property type="component" value="Unassembled WGS sequence"/>
</dbReference>
<feature type="region of interest" description="Disordered" evidence="1">
    <location>
        <begin position="328"/>
        <end position="484"/>
    </location>
</feature>
<feature type="compositionally biased region" description="Basic residues" evidence="1">
    <location>
        <begin position="460"/>
        <end position="469"/>
    </location>
</feature>
<evidence type="ECO:0000313" key="3">
    <source>
        <dbReference type="Proteomes" id="UP001309876"/>
    </source>
</evidence>
<feature type="compositionally biased region" description="Basic and acidic residues" evidence="1">
    <location>
        <begin position="13"/>
        <end position="40"/>
    </location>
</feature>
<sequence>MNALTEAIAGPHRVRDSQERAAQRRFAGLDKKMKEIRDVSPEAPPSVGSALGSTRPPNDTSRAQSRASSRAQSPGRQTRPLRPRPELQRSQSELPIQARQLRSRPLMPPCITAMDLDAEQMKRNYSLEDLQRWDRAKSPMPPLYPMMGVGRYRTSISADPQWRSEHLKKQLSSLDGLESMVASLDIADLTGDTSVSSEEWQQITGLGGRRDSAISSNSTRTTSSTGLQDLTDSQGSRRVERGFSPSASSLRSSFGVHSRKGSNLSIVSRPSDVDASLLQKPLHRQSVVLGSERRVSGPMSTIKELNPNALLVGEIQKKVQKPCEFITTGDPESAVASDVDDPEEDAWTDEGESAKVSVITQMLKEGRQCEPQPDLTRTRTMSSDMKRARGSTTSIDRSRTVRTHAGPSRRKKSSKNDVPSHQRAKSEDKKTEKAFPALPSPESNEDGPEIVMQRQESTRRIAKNQKKHSMTTISKETDRVTDDDTLIAENQHEYLPRAPRNRSATALRFESAASAQPTTD</sequence>
<feature type="region of interest" description="Disordered" evidence="1">
    <location>
        <begin position="497"/>
        <end position="520"/>
    </location>
</feature>
<name>A0AAN7T8M6_9EURO</name>
<feature type="region of interest" description="Disordered" evidence="1">
    <location>
        <begin position="1"/>
        <end position="105"/>
    </location>
</feature>
<feature type="compositionally biased region" description="Low complexity" evidence="1">
    <location>
        <begin position="213"/>
        <end position="225"/>
    </location>
</feature>
<protein>
    <submittedName>
        <fullName evidence="2">Uncharacterized protein</fullName>
    </submittedName>
</protein>
<dbReference type="AlphaFoldDB" id="A0AAN7T8M6"/>
<proteinExistence type="predicted"/>
<keyword evidence="3" id="KW-1185">Reference proteome</keyword>
<reference evidence="2 3" key="1">
    <citation type="submission" date="2023-08" db="EMBL/GenBank/DDBJ databases">
        <title>Black Yeasts Isolated from many extreme environments.</title>
        <authorList>
            <person name="Coleine C."/>
            <person name="Stajich J.E."/>
            <person name="Selbmann L."/>
        </authorList>
    </citation>
    <scope>NUCLEOTIDE SEQUENCE [LARGE SCALE GENOMIC DNA]</scope>
    <source>
        <strain evidence="2 3">CCFEE 5910</strain>
    </source>
</reference>
<feature type="compositionally biased region" description="Basic and acidic residues" evidence="1">
    <location>
        <begin position="414"/>
        <end position="433"/>
    </location>
</feature>
<feature type="region of interest" description="Disordered" evidence="1">
    <location>
        <begin position="197"/>
        <end position="257"/>
    </location>
</feature>
<feature type="compositionally biased region" description="Low complexity" evidence="1">
    <location>
        <begin position="244"/>
        <end position="253"/>
    </location>
</feature>
<accession>A0AAN7T8M6</accession>
<evidence type="ECO:0000313" key="2">
    <source>
        <dbReference type="EMBL" id="KAK5090966.1"/>
    </source>
</evidence>
<organism evidence="2 3">
    <name type="scientific">Lithohypha guttulata</name>
    <dbReference type="NCBI Taxonomy" id="1690604"/>
    <lineage>
        <taxon>Eukaryota</taxon>
        <taxon>Fungi</taxon>
        <taxon>Dikarya</taxon>
        <taxon>Ascomycota</taxon>
        <taxon>Pezizomycotina</taxon>
        <taxon>Eurotiomycetes</taxon>
        <taxon>Chaetothyriomycetidae</taxon>
        <taxon>Chaetothyriales</taxon>
        <taxon>Trichomeriaceae</taxon>
        <taxon>Lithohypha</taxon>
    </lineage>
</organism>
<evidence type="ECO:0000256" key="1">
    <source>
        <dbReference type="SAM" id="MobiDB-lite"/>
    </source>
</evidence>
<dbReference type="EMBL" id="JAVRRJ010000001">
    <property type="protein sequence ID" value="KAK5090966.1"/>
    <property type="molecule type" value="Genomic_DNA"/>
</dbReference>
<comment type="caution">
    <text evidence="2">The sequence shown here is derived from an EMBL/GenBank/DDBJ whole genome shotgun (WGS) entry which is preliminary data.</text>
</comment>
<gene>
    <name evidence="2" type="ORF">LTR05_001144</name>
</gene>
<feature type="compositionally biased region" description="Low complexity" evidence="1">
    <location>
        <begin position="61"/>
        <end position="73"/>
    </location>
</feature>
<feature type="compositionally biased region" description="Polar residues" evidence="1">
    <location>
        <begin position="51"/>
        <end position="60"/>
    </location>
</feature>